<keyword evidence="3" id="KW-1185">Reference proteome</keyword>
<accession>A0AAV9G1Y8</accession>
<evidence type="ECO:0000313" key="2">
    <source>
        <dbReference type="EMBL" id="KAK4442818.1"/>
    </source>
</evidence>
<comment type="caution">
    <text evidence="2">The sequence shown here is derived from an EMBL/GenBank/DDBJ whole genome shotgun (WGS) entry which is preliminary data.</text>
</comment>
<evidence type="ECO:0008006" key="4">
    <source>
        <dbReference type="Google" id="ProtNLM"/>
    </source>
</evidence>
<evidence type="ECO:0000313" key="3">
    <source>
        <dbReference type="Proteomes" id="UP001321760"/>
    </source>
</evidence>
<reference evidence="2" key="1">
    <citation type="journal article" date="2023" name="Mol. Phylogenet. Evol.">
        <title>Genome-scale phylogeny and comparative genomics of the fungal order Sordariales.</title>
        <authorList>
            <person name="Hensen N."/>
            <person name="Bonometti L."/>
            <person name="Westerberg I."/>
            <person name="Brannstrom I.O."/>
            <person name="Guillou S."/>
            <person name="Cros-Aarteil S."/>
            <person name="Calhoun S."/>
            <person name="Haridas S."/>
            <person name="Kuo A."/>
            <person name="Mondo S."/>
            <person name="Pangilinan J."/>
            <person name="Riley R."/>
            <person name="LaButti K."/>
            <person name="Andreopoulos B."/>
            <person name="Lipzen A."/>
            <person name="Chen C."/>
            <person name="Yan M."/>
            <person name="Daum C."/>
            <person name="Ng V."/>
            <person name="Clum A."/>
            <person name="Steindorff A."/>
            <person name="Ohm R.A."/>
            <person name="Martin F."/>
            <person name="Silar P."/>
            <person name="Natvig D.O."/>
            <person name="Lalanne C."/>
            <person name="Gautier V."/>
            <person name="Ament-Velasquez S.L."/>
            <person name="Kruys A."/>
            <person name="Hutchinson M.I."/>
            <person name="Powell A.J."/>
            <person name="Barry K."/>
            <person name="Miller A.N."/>
            <person name="Grigoriev I.V."/>
            <person name="Debuchy R."/>
            <person name="Gladieux P."/>
            <person name="Hiltunen Thoren M."/>
            <person name="Johannesson H."/>
        </authorList>
    </citation>
    <scope>NUCLEOTIDE SEQUENCE</scope>
    <source>
        <strain evidence="2">PSN243</strain>
    </source>
</reference>
<dbReference type="EMBL" id="MU866006">
    <property type="protein sequence ID" value="KAK4442818.1"/>
    <property type="molecule type" value="Genomic_DNA"/>
</dbReference>
<proteinExistence type="predicted"/>
<organism evidence="2 3">
    <name type="scientific">Podospora aff. communis PSN243</name>
    <dbReference type="NCBI Taxonomy" id="3040156"/>
    <lineage>
        <taxon>Eukaryota</taxon>
        <taxon>Fungi</taxon>
        <taxon>Dikarya</taxon>
        <taxon>Ascomycota</taxon>
        <taxon>Pezizomycotina</taxon>
        <taxon>Sordariomycetes</taxon>
        <taxon>Sordariomycetidae</taxon>
        <taxon>Sordariales</taxon>
        <taxon>Podosporaceae</taxon>
        <taxon>Podospora</taxon>
    </lineage>
</organism>
<protein>
    <recommendedName>
        <fullName evidence="4">Glycoside Hydrolase Family 23</fullName>
    </recommendedName>
</protein>
<keyword evidence="1" id="KW-0732">Signal</keyword>
<dbReference type="AlphaFoldDB" id="A0AAV9G1Y8"/>
<feature type="chain" id="PRO_5043731815" description="Glycoside Hydrolase Family 23" evidence="1">
    <location>
        <begin position="20"/>
        <end position="216"/>
    </location>
</feature>
<dbReference type="Proteomes" id="UP001321760">
    <property type="component" value="Unassembled WGS sequence"/>
</dbReference>
<sequence>MLSLSLLTGLVAALPLISATPVPVPIPSLPVTNHTLAARAPQWFEGPWWNFPPMSAWLGFDDLFGRNIPSMRAMGSTWDDIGRINVAIRECAKLGVDERVILAIIMQESHGDVGAPTTYSPDGLPTAGIMQCWNCPGFPRQYGLSQEQITSMIRGGTQHFKRDLVIEGDGWLAEDIYPALRRYNSGNVNYDNLSDGRGATASYVSDIAQRLTGWTD</sequence>
<name>A0AAV9G1Y8_9PEZI</name>
<dbReference type="Gene3D" id="1.10.530.10">
    <property type="match status" value="1"/>
</dbReference>
<reference evidence="2" key="2">
    <citation type="submission" date="2023-05" db="EMBL/GenBank/DDBJ databases">
        <authorList>
            <consortium name="Lawrence Berkeley National Laboratory"/>
            <person name="Steindorff A."/>
            <person name="Hensen N."/>
            <person name="Bonometti L."/>
            <person name="Westerberg I."/>
            <person name="Brannstrom I.O."/>
            <person name="Guillou S."/>
            <person name="Cros-Aarteil S."/>
            <person name="Calhoun S."/>
            <person name="Haridas S."/>
            <person name="Kuo A."/>
            <person name="Mondo S."/>
            <person name="Pangilinan J."/>
            <person name="Riley R."/>
            <person name="Labutti K."/>
            <person name="Andreopoulos B."/>
            <person name="Lipzen A."/>
            <person name="Chen C."/>
            <person name="Yanf M."/>
            <person name="Daum C."/>
            <person name="Ng V."/>
            <person name="Clum A."/>
            <person name="Ohm R."/>
            <person name="Martin F."/>
            <person name="Silar P."/>
            <person name="Natvig D."/>
            <person name="Lalanne C."/>
            <person name="Gautier V."/>
            <person name="Ament-Velasquez S.L."/>
            <person name="Kruys A."/>
            <person name="Hutchinson M.I."/>
            <person name="Powell A.J."/>
            <person name="Barry K."/>
            <person name="Miller A.N."/>
            <person name="Grigoriev I.V."/>
            <person name="Debuchy R."/>
            <person name="Gladieux P."/>
            <person name="Thoren M.H."/>
            <person name="Johannesson H."/>
        </authorList>
    </citation>
    <scope>NUCLEOTIDE SEQUENCE</scope>
    <source>
        <strain evidence="2">PSN243</strain>
    </source>
</reference>
<dbReference type="InterPro" id="IPR023346">
    <property type="entry name" value="Lysozyme-like_dom_sf"/>
</dbReference>
<dbReference type="SUPFAM" id="SSF53955">
    <property type="entry name" value="Lysozyme-like"/>
    <property type="match status" value="1"/>
</dbReference>
<feature type="signal peptide" evidence="1">
    <location>
        <begin position="1"/>
        <end position="19"/>
    </location>
</feature>
<gene>
    <name evidence="2" type="ORF">QBC34DRAFT_479519</name>
</gene>
<evidence type="ECO:0000256" key="1">
    <source>
        <dbReference type="SAM" id="SignalP"/>
    </source>
</evidence>